<dbReference type="PANTHER" id="PTHR10545">
    <property type="entry name" value="DIAMINE N-ACETYLTRANSFERASE"/>
    <property type="match status" value="1"/>
</dbReference>
<accession>A0A1M6CJB3</accession>
<dbReference type="STRING" id="198092.SAMN02745194_00721"/>
<evidence type="ECO:0000256" key="1">
    <source>
        <dbReference type="ARBA" id="ARBA00022679"/>
    </source>
</evidence>
<dbReference type="AlphaFoldDB" id="A0A1M6CJB3"/>
<dbReference type="Gene3D" id="3.40.630.30">
    <property type="match status" value="1"/>
</dbReference>
<dbReference type="GO" id="GO:0008080">
    <property type="term" value="F:N-acetyltransferase activity"/>
    <property type="evidence" value="ECO:0007669"/>
    <property type="project" value="TreeGrafter"/>
</dbReference>
<dbReference type="InterPro" id="IPR016181">
    <property type="entry name" value="Acyl_CoA_acyltransferase"/>
</dbReference>
<dbReference type="OrthoDB" id="9805924at2"/>
<dbReference type="InterPro" id="IPR000182">
    <property type="entry name" value="GNAT_dom"/>
</dbReference>
<dbReference type="EMBL" id="FQZF01000003">
    <property type="protein sequence ID" value="SHI60951.1"/>
    <property type="molecule type" value="Genomic_DNA"/>
</dbReference>
<reference evidence="4 5" key="1">
    <citation type="submission" date="2016-11" db="EMBL/GenBank/DDBJ databases">
        <authorList>
            <person name="Jaros S."/>
            <person name="Januszkiewicz K."/>
            <person name="Wedrychowicz H."/>
        </authorList>
    </citation>
    <scope>NUCLEOTIDE SEQUENCE [LARGE SCALE GENOMIC DNA]</scope>
    <source>
        <strain evidence="4 5">DSM 14916</strain>
    </source>
</reference>
<keyword evidence="5" id="KW-1185">Reference proteome</keyword>
<dbReference type="SUPFAM" id="SSF55729">
    <property type="entry name" value="Acyl-CoA N-acyltransferases (Nat)"/>
    <property type="match status" value="1"/>
</dbReference>
<evidence type="ECO:0000259" key="3">
    <source>
        <dbReference type="PROSITE" id="PS51186"/>
    </source>
</evidence>
<dbReference type="PANTHER" id="PTHR10545:SF42">
    <property type="entry name" value="ACETYLTRANSFERASE"/>
    <property type="match status" value="1"/>
</dbReference>
<dbReference type="Proteomes" id="UP000184387">
    <property type="component" value="Unassembled WGS sequence"/>
</dbReference>
<dbReference type="PROSITE" id="PS51186">
    <property type="entry name" value="GNAT"/>
    <property type="match status" value="1"/>
</dbReference>
<keyword evidence="2" id="KW-0012">Acyltransferase</keyword>
<dbReference type="RefSeq" id="WP_073131490.1">
    <property type="nucleotide sequence ID" value="NZ_FQZF01000003.1"/>
</dbReference>
<sequence length="149" mass="17298">MSDVRIVPLQERHREDWNRLYAGYAEFYRVTQTQEMRDRVWSWIHDPAHGTEAFVAEDAEGHAVGLAHFRPFARPLSASTGGYLDDLFVDPQMRGKRVADALLEALAQEGRRRGWSVIRWITAEDNSRARAVYDRVAKLTPWRTYDIPL</sequence>
<dbReference type="InterPro" id="IPR051016">
    <property type="entry name" value="Diverse_Substrate_AcTransf"/>
</dbReference>
<gene>
    <name evidence="4" type="ORF">SAMN02745194_00721</name>
</gene>
<dbReference type="Pfam" id="PF00583">
    <property type="entry name" value="Acetyltransf_1"/>
    <property type="match status" value="1"/>
</dbReference>
<organism evidence="4 5">
    <name type="scientific">Muricoccus roseus</name>
    <dbReference type="NCBI Taxonomy" id="198092"/>
    <lineage>
        <taxon>Bacteria</taxon>
        <taxon>Pseudomonadati</taxon>
        <taxon>Pseudomonadota</taxon>
        <taxon>Alphaproteobacteria</taxon>
        <taxon>Acetobacterales</taxon>
        <taxon>Roseomonadaceae</taxon>
        <taxon>Muricoccus</taxon>
    </lineage>
</organism>
<name>A0A1M6CJB3_9PROT</name>
<evidence type="ECO:0000313" key="5">
    <source>
        <dbReference type="Proteomes" id="UP000184387"/>
    </source>
</evidence>
<evidence type="ECO:0000256" key="2">
    <source>
        <dbReference type="ARBA" id="ARBA00023315"/>
    </source>
</evidence>
<feature type="domain" description="N-acetyltransferase" evidence="3">
    <location>
        <begin position="4"/>
        <end position="149"/>
    </location>
</feature>
<dbReference type="CDD" id="cd04301">
    <property type="entry name" value="NAT_SF"/>
    <property type="match status" value="1"/>
</dbReference>
<evidence type="ECO:0000313" key="4">
    <source>
        <dbReference type="EMBL" id="SHI60951.1"/>
    </source>
</evidence>
<proteinExistence type="predicted"/>
<keyword evidence="1 4" id="KW-0808">Transferase</keyword>
<protein>
    <submittedName>
        <fullName evidence="4">Acetyltransferase (GNAT) family protein</fullName>
    </submittedName>
</protein>